<proteinExistence type="predicted"/>
<name>T0MC53_9MICR</name>
<protein>
    <recommendedName>
        <fullName evidence="3">Reverse transcriptase domain-containing protein</fullName>
    </recommendedName>
</protein>
<organism evidence="1 2">
    <name type="scientific">Vairimorpha apis BRL 01</name>
    <dbReference type="NCBI Taxonomy" id="1037528"/>
    <lineage>
        <taxon>Eukaryota</taxon>
        <taxon>Fungi</taxon>
        <taxon>Fungi incertae sedis</taxon>
        <taxon>Microsporidia</taxon>
        <taxon>Nosematidae</taxon>
        <taxon>Vairimorpha</taxon>
    </lineage>
</organism>
<accession>T0MC53</accession>
<dbReference type="VEuPathDB" id="MicrosporidiaDB:NAPIS_ORF01666"/>
<gene>
    <name evidence="1" type="ORF">NAPIS_ORF01666</name>
</gene>
<sequence>MYKNNIFLYSNKPKLMVSETKEFFRKVGLEMNINKSSTNYVICEDDAKLLEVVENLKNTIENCKVYRVPLNEYAISLINNFVGISIDDGISSILIENHVHQQNACKERLYLPRNKLGRGLNSVELKCERMLFQFNNTLRSNQEIFLRRKALKNKYNIEEPLSIKLLDEAQKTSLNLQLGISMETCNLERKEHFVYCRTGISFYKKELNVLIVETNTSQRHNEALRCIHLQLCIYYGLTKSKKIRNHSLQECTIPTGIKLKFDNLRTVETEKKHKYDLIVNHCGSMNEITTTFHKKYRSELNIDSRTQAYIQARVLKMTLECILMEALRGEHITEEEQNKLSAFEHKFKLYDNLQVITQKISVVEKLSNIDKISLNMFRKLKTFFSKYSDIYKLIDLKYLKLVIYLWIKCEKLLKKFDAIDSVKIQARNPDEANTLQKMNIRLMRNKILNHILANTTYFKHSILKKTMESITLDYKIGYEESSSGIGNIESM</sequence>
<dbReference type="OrthoDB" id="2194416at2759"/>
<dbReference type="HOGENOM" id="CLU_555598_0_0_1"/>
<evidence type="ECO:0000313" key="1">
    <source>
        <dbReference type="EMBL" id="EQB60761.1"/>
    </source>
</evidence>
<evidence type="ECO:0008006" key="3">
    <source>
        <dbReference type="Google" id="ProtNLM"/>
    </source>
</evidence>
<dbReference type="EMBL" id="KE647238">
    <property type="protein sequence ID" value="EQB60761.1"/>
    <property type="molecule type" value="Genomic_DNA"/>
</dbReference>
<keyword evidence="2" id="KW-1185">Reference proteome</keyword>
<reference evidence="1 2" key="1">
    <citation type="journal article" date="2013" name="BMC Genomics">
        <title>Genome sequencing and comparative genomics of honey bee microsporidia, Nosema apis reveal novel insights into host-parasite interactions.</title>
        <authorList>
            <person name="Chen Yp."/>
            <person name="Pettis J.S."/>
            <person name="Zhao Y."/>
            <person name="Liu X."/>
            <person name="Tallon L.J."/>
            <person name="Sadzewicz L.D."/>
            <person name="Li R."/>
            <person name="Zheng H."/>
            <person name="Huang S."/>
            <person name="Zhang X."/>
            <person name="Hamilton M.C."/>
            <person name="Pernal S.F."/>
            <person name="Melathopoulos A.P."/>
            <person name="Yan X."/>
            <person name="Evans J.D."/>
        </authorList>
    </citation>
    <scope>NUCLEOTIDE SEQUENCE [LARGE SCALE GENOMIC DNA]</scope>
    <source>
        <strain evidence="1 2">BRL 01</strain>
    </source>
</reference>
<dbReference type="Proteomes" id="UP000053780">
    <property type="component" value="Unassembled WGS sequence"/>
</dbReference>
<dbReference type="AlphaFoldDB" id="T0MC53"/>
<evidence type="ECO:0000313" key="2">
    <source>
        <dbReference type="Proteomes" id="UP000053780"/>
    </source>
</evidence>